<proteinExistence type="predicted"/>
<dbReference type="AlphaFoldDB" id="A0A7H9EJE5"/>
<reference evidence="1 2" key="1">
    <citation type="submission" date="2020-01" db="EMBL/GenBank/DDBJ databases">
        <title>Complete and circular genome sequences of six lactobacillus isolates from horses.</title>
        <authorList>
            <person name="Hassan H.M."/>
        </authorList>
    </citation>
    <scope>NUCLEOTIDE SEQUENCE [LARGE SCALE GENOMIC DNA]</scope>
    <source>
        <strain evidence="1 2">1A</strain>
    </source>
</reference>
<dbReference type="KEGG" id="lsw:GTO87_01830"/>
<dbReference type="Proteomes" id="UP000510886">
    <property type="component" value="Chromosome"/>
</dbReference>
<evidence type="ECO:0000313" key="2">
    <source>
        <dbReference type="Proteomes" id="UP000510886"/>
    </source>
</evidence>
<dbReference type="RefSeq" id="WP_180849319.1">
    <property type="nucleotide sequence ID" value="NZ_CP047418.1"/>
</dbReference>
<gene>
    <name evidence="1" type="ORF">GTO87_01830</name>
</gene>
<dbReference type="EMBL" id="CP047418">
    <property type="protein sequence ID" value="QLL77467.1"/>
    <property type="molecule type" value="Genomic_DNA"/>
</dbReference>
<evidence type="ECO:0000313" key="1">
    <source>
        <dbReference type="EMBL" id="QLL77467.1"/>
    </source>
</evidence>
<protein>
    <recommendedName>
        <fullName evidence="3">DUF1492 domain-containing protein</fullName>
    </recommendedName>
</protein>
<accession>A0A7H9EJE5</accession>
<organism evidence="1 2">
    <name type="scientific">Ligilactobacillus saerimneri</name>
    <dbReference type="NCBI Taxonomy" id="228229"/>
    <lineage>
        <taxon>Bacteria</taxon>
        <taxon>Bacillati</taxon>
        <taxon>Bacillota</taxon>
        <taxon>Bacilli</taxon>
        <taxon>Lactobacillales</taxon>
        <taxon>Lactobacillaceae</taxon>
        <taxon>Ligilactobacillus</taxon>
    </lineage>
</organism>
<name>A0A7H9EJE5_9LACO</name>
<evidence type="ECO:0008006" key="3">
    <source>
        <dbReference type="Google" id="ProtNLM"/>
    </source>
</evidence>
<sequence>MIPIDEKATIKKARQFLANDFQQFKALALSRYNMPSGMPSLVAVSGGAVDTVEKRQVAGVDAVAVVDAVRDTLGKMRPDNAKLIELKYINGVRVVDIACRIGYSERGTYKLINQALLEFGMLYGLIVWG</sequence>